<gene>
    <name evidence="1" type="ORF">FKG94_03755</name>
</gene>
<evidence type="ECO:0000313" key="1">
    <source>
        <dbReference type="EMBL" id="TQV84647.1"/>
    </source>
</evidence>
<reference evidence="1 2" key="1">
    <citation type="submission" date="2019-06" db="EMBL/GenBank/DDBJ databases">
        <title>Whole genome sequence for Cellvibrionaceae sp. R142.</title>
        <authorList>
            <person name="Wang G."/>
        </authorList>
    </citation>
    <scope>NUCLEOTIDE SEQUENCE [LARGE SCALE GENOMIC DNA]</scope>
    <source>
        <strain evidence="1 2">R142</strain>
    </source>
</reference>
<organism evidence="1 2">
    <name type="scientific">Exilibacterium tricleocarpae</name>
    <dbReference type="NCBI Taxonomy" id="2591008"/>
    <lineage>
        <taxon>Bacteria</taxon>
        <taxon>Pseudomonadati</taxon>
        <taxon>Pseudomonadota</taxon>
        <taxon>Gammaproteobacteria</taxon>
        <taxon>Cellvibrionales</taxon>
        <taxon>Cellvibrionaceae</taxon>
        <taxon>Exilibacterium</taxon>
    </lineage>
</organism>
<dbReference type="EMBL" id="VHSG01000005">
    <property type="protein sequence ID" value="TQV84647.1"/>
    <property type="molecule type" value="Genomic_DNA"/>
</dbReference>
<accession>A0A545U5A9</accession>
<evidence type="ECO:0000313" key="2">
    <source>
        <dbReference type="Proteomes" id="UP000319732"/>
    </source>
</evidence>
<dbReference type="Proteomes" id="UP000319732">
    <property type="component" value="Unassembled WGS sequence"/>
</dbReference>
<name>A0A545U5A9_9GAMM</name>
<dbReference type="AlphaFoldDB" id="A0A545U5A9"/>
<sequence length="162" mass="17766">MGTSLNTRYPAYTSRFIQSFPAAEGGSSKVDNTITIAGEVTPLISTSVNRSGGEVYWGFNTKLADIVKVQKGIEEAFQVAIDHSKSDRERKEAILRVGVLTVGSHMYQGGNMAIARNAMEALAAVNGYKLKPMSATGPLDVNIFLQPDNDQLVRDVDRYFYR</sequence>
<dbReference type="RefSeq" id="WP_142902853.1">
    <property type="nucleotide sequence ID" value="NZ_ML660088.1"/>
</dbReference>
<protein>
    <submittedName>
        <fullName evidence="1">Uncharacterized protein</fullName>
    </submittedName>
</protein>
<proteinExistence type="predicted"/>
<keyword evidence="2" id="KW-1185">Reference proteome</keyword>
<comment type="caution">
    <text evidence="1">The sequence shown here is derived from an EMBL/GenBank/DDBJ whole genome shotgun (WGS) entry which is preliminary data.</text>
</comment>